<dbReference type="Pfam" id="PF05712">
    <property type="entry name" value="MRG"/>
    <property type="match status" value="1"/>
</dbReference>
<accession>A0A4P1RMX7</accession>
<feature type="region of interest" description="Disordered" evidence="1">
    <location>
        <begin position="604"/>
        <end position="625"/>
    </location>
</feature>
<feature type="region of interest" description="Disordered" evidence="1">
    <location>
        <begin position="388"/>
        <end position="426"/>
    </location>
</feature>
<feature type="region of interest" description="Disordered" evidence="1">
    <location>
        <begin position="774"/>
        <end position="810"/>
    </location>
</feature>
<dbReference type="Proteomes" id="UP000188354">
    <property type="component" value="Chromosome LG04"/>
</dbReference>
<feature type="compositionally biased region" description="Basic and acidic residues" evidence="1">
    <location>
        <begin position="1184"/>
        <end position="1206"/>
    </location>
</feature>
<proteinExistence type="predicted"/>
<feature type="region of interest" description="Disordered" evidence="1">
    <location>
        <begin position="286"/>
        <end position="318"/>
    </location>
</feature>
<feature type="region of interest" description="Disordered" evidence="1">
    <location>
        <begin position="18"/>
        <end position="51"/>
    </location>
</feature>
<dbReference type="STRING" id="3871.A0A4P1RMX7"/>
<feature type="compositionally biased region" description="Basic and acidic residues" evidence="1">
    <location>
        <begin position="1307"/>
        <end position="1328"/>
    </location>
</feature>
<feature type="compositionally biased region" description="Polar residues" evidence="1">
    <location>
        <begin position="800"/>
        <end position="810"/>
    </location>
</feature>
<dbReference type="InterPro" id="IPR038217">
    <property type="entry name" value="MRG_C_sf"/>
</dbReference>
<feature type="region of interest" description="Disordered" evidence="1">
    <location>
        <begin position="667"/>
        <end position="689"/>
    </location>
</feature>
<reference evidence="4 5" key="1">
    <citation type="journal article" date="2017" name="Plant Biotechnol. J.">
        <title>A comprehensive draft genome sequence for lupin (Lupinus angustifolius), an emerging health food: insights into plant-microbe interactions and legume evolution.</title>
        <authorList>
            <person name="Hane J.K."/>
            <person name="Ming Y."/>
            <person name="Kamphuis L.G."/>
            <person name="Nelson M.N."/>
            <person name="Garg G."/>
            <person name="Atkins C.A."/>
            <person name="Bayer P.E."/>
            <person name="Bravo A."/>
            <person name="Bringans S."/>
            <person name="Cannon S."/>
            <person name="Edwards D."/>
            <person name="Foley R."/>
            <person name="Gao L.L."/>
            <person name="Harrison M.J."/>
            <person name="Huang W."/>
            <person name="Hurgobin B."/>
            <person name="Li S."/>
            <person name="Liu C.W."/>
            <person name="McGrath A."/>
            <person name="Morahan G."/>
            <person name="Murray J."/>
            <person name="Weller J."/>
            <person name="Jian J."/>
            <person name="Singh K.B."/>
        </authorList>
    </citation>
    <scope>NUCLEOTIDE SEQUENCE [LARGE SCALE GENOMIC DNA]</scope>
    <source>
        <strain evidence="5">cv. Tanjil</strain>
        <tissue evidence="4">Whole plant</tissue>
    </source>
</reference>
<feature type="compositionally biased region" description="Basic and acidic residues" evidence="1">
    <location>
        <begin position="1158"/>
        <end position="1172"/>
    </location>
</feature>
<dbReference type="InterPro" id="IPR026541">
    <property type="entry name" value="MRG_dom"/>
</dbReference>
<feature type="compositionally biased region" description="Polar residues" evidence="1">
    <location>
        <begin position="1130"/>
        <end position="1141"/>
    </location>
</feature>
<dbReference type="Pfam" id="PF07303">
    <property type="entry name" value="Occludin_ELL"/>
    <property type="match status" value="1"/>
</dbReference>
<name>A0A4P1RMX7_LUPAN</name>
<dbReference type="PANTHER" id="PTHR38372">
    <property type="entry name" value="DENTIN SIALOPHOSPHOPROTEIN-LIKE PROTEIN"/>
    <property type="match status" value="1"/>
</dbReference>
<feature type="compositionally biased region" description="Polar residues" evidence="1">
    <location>
        <begin position="506"/>
        <end position="516"/>
    </location>
</feature>
<feature type="compositionally biased region" description="Low complexity" evidence="1">
    <location>
        <begin position="486"/>
        <end position="499"/>
    </location>
</feature>
<dbReference type="Gene3D" id="1.10.274.30">
    <property type="entry name" value="MRG domain"/>
    <property type="match status" value="1"/>
</dbReference>
<keyword evidence="5" id="KW-1185">Reference proteome</keyword>
<feature type="region of interest" description="Disordered" evidence="1">
    <location>
        <begin position="1130"/>
        <end position="1227"/>
    </location>
</feature>
<feature type="compositionally biased region" description="Polar residues" evidence="1">
    <location>
        <begin position="1213"/>
        <end position="1223"/>
    </location>
</feature>
<evidence type="ECO:0000259" key="3">
    <source>
        <dbReference type="Pfam" id="PF07303"/>
    </source>
</evidence>
<dbReference type="Gramene" id="OIW13982">
    <property type="protein sequence ID" value="OIW13982"/>
    <property type="gene ID" value="TanjilG_09333"/>
</dbReference>
<feature type="region of interest" description="Disordered" evidence="1">
    <location>
        <begin position="1306"/>
        <end position="1328"/>
    </location>
</feature>
<feature type="compositionally biased region" description="Basic and acidic residues" evidence="1">
    <location>
        <begin position="211"/>
        <end position="223"/>
    </location>
</feature>
<feature type="region of interest" description="Disordered" evidence="1">
    <location>
        <begin position="465"/>
        <end position="547"/>
    </location>
</feature>
<organism evidence="4 5">
    <name type="scientific">Lupinus angustifolius</name>
    <name type="common">Narrow-leaved blue lupine</name>
    <dbReference type="NCBI Taxonomy" id="3871"/>
    <lineage>
        <taxon>Eukaryota</taxon>
        <taxon>Viridiplantae</taxon>
        <taxon>Streptophyta</taxon>
        <taxon>Embryophyta</taxon>
        <taxon>Tracheophyta</taxon>
        <taxon>Spermatophyta</taxon>
        <taxon>Magnoliopsida</taxon>
        <taxon>eudicotyledons</taxon>
        <taxon>Gunneridae</taxon>
        <taxon>Pentapetalae</taxon>
        <taxon>rosids</taxon>
        <taxon>fabids</taxon>
        <taxon>Fabales</taxon>
        <taxon>Fabaceae</taxon>
        <taxon>Papilionoideae</taxon>
        <taxon>50 kb inversion clade</taxon>
        <taxon>genistoids sensu lato</taxon>
        <taxon>core genistoids</taxon>
        <taxon>Genisteae</taxon>
        <taxon>Lupinus</taxon>
    </lineage>
</organism>
<dbReference type="InterPro" id="IPR010844">
    <property type="entry name" value="Occludin_ELL"/>
</dbReference>
<dbReference type="PANTHER" id="PTHR38372:SF2">
    <property type="entry name" value="DENTIN SIALOPHOSPHOPROTEIN-LIKE PROTEIN"/>
    <property type="match status" value="1"/>
</dbReference>
<sequence>MNCRGGHSSKLYRGALKAKRPNSPLPPQPPNQLSFDTSTSRNTLQGDTTATAPMLSEESFSLVSGGDPKFSMIIKLAPGIVEEIKRLEAQGGRTRMKFASNPYDRDENIIDVGGKQFRFTWSQEFGDLCDIYEERQSGKDGNGLLVESGCAWRKLNVQRTLDESTKNHVKMRSEEAERKLKSRKTIVLEPGNPSVKALAAAEATLQKSYNKKKEAAPPKKSKVETLQVGGPPKSTYIPGFSTTTATMSTGRHSSSFSFPLDPSAASSSLLGVINISKGIDNVVPSQKIGKQTGGPDKEILTQRNNETRNAEESKGKNVAEPTDLRSTLVSLLMSRPGGMTLKALGKALNGIVPDLKKQMEPILKKIASYKSPGRYILLPGVDLQSFEKPSIKSGSSTGDNHPQQSSQQEIFDESPASQGGLKENNTDDGLEELMQLNSKLEQLTKISENINDQCYSPDIFNEKKGPDLCEGQEGNTSDRGIDSDSESGGRSHSGSGSMSTAERENGSGSDTENGAPSSSEEVSCEDVDAVTKYDEREPKNKTEASAERVFSLIPGKLPEGRSLQYETRQKQHNNESVAVQTEKNLPAEPEADMALTTATISMDSSRHENFGSHERLSGGKHERDSSTNFCEKVEFIKRSRAEYSGQAQSPLGTGVQMFETTRSFSPLHASGMVSKNPGDDSNRSKQSLSMDSHCLKQGEVVERLKDAQPGTHSAHCDSTPNEFLVTKLFEEKNSSETTSESRKPFSAPVSSGFCNNCDSTNKKITDILFEETTRSRATTVQPHPAKSHAIYSEGRRDSNHAPTNGSSCNSLKVVADRGQSSGDADKNKSSKDWIKYFSDENASYLKYEKAEAELKGPIMSFSQYQEYVHQFREKHDTYMYLNKACASYEDVFQELVNGLDDAKDDEDMYNSIFGKLMESYETYGMIIDVGGKQFRFTWSQEFGDVCDIYEERQSGEDGKSLLVEGPPKFPYKPGLSRTTATMNTDRHSSLSFPLDQSAASSSSLGAVKIFKGIEDDVPSQKIGKQDTNTCGSDREVLTRTNNAMRNIQESKGKNIVETLNLKSILISLLMNKPDGMTSKALDKAVKGVVPNLKRKINPIVRKVDCKLQVSGSYNLLPGVDLKRFKKPLTESGSCPNDNHPQLSDHQEFHNETQVPKGVIKDHITEDGKKGLDLSEGQEASTSDRGSDSDTKSGGRSHSESRSRSTVERGSGSDTENGAPSSSEEVLYEDVDAVTNYDEREPKNKTEAYAERVFSLIPGKLPDGRSLQVETRQKQHNNESVAVQTGKNLPAEPETDMALTTATISMDSSRHEQFGSHERLSGGKHERDSSTNFCEKVEFIKRSREEYSGQAQSPLGTCVQMFESTRSFSPLHASGMVSKNLGDVSNRSKQSLSMDSHCLKQGEVVERLKDAQPGTHYANCDSNPNEFLVTKLFEEKNSSETTSESRKPFSAPVSSGFCNNCDSTNKKITDIIFEETTRSRATTVQPHPAKSHAIYSEGRRDSNIRFMGSSIIMNLVQLRLKKTLMKGYLKEGKVVGRLKDARLEMSDGLQSNESGASWSIYLEGHKDNNNALAYASSPNSFKEEADRGQSSGVADNNNNDKNRRKYFSDKNASYLKYEKAEFELKGPIMSFSQVADSVEEIMKGLGSYFDIALALPLILLYKNECHRYQEACPNNITPSSIYGAEHLLLLLGE</sequence>
<feature type="compositionally biased region" description="Polar residues" evidence="1">
    <location>
        <begin position="35"/>
        <end position="51"/>
    </location>
</feature>
<evidence type="ECO:0000256" key="1">
    <source>
        <dbReference type="SAM" id="MobiDB-lite"/>
    </source>
</evidence>
<dbReference type="EMBL" id="CM007364">
    <property type="protein sequence ID" value="OIW13982.1"/>
    <property type="molecule type" value="Genomic_DNA"/>
</dbReference>
<feature type="region of interest" description="Disordered" evidence="1">
    <location>
        <begin position="1578"/>
        <end position="1603"/>
    </location>
</feature>
<feature type="domain" description="OCEL" evidence="3">
    <location>
        <begin position="856"/>
        <end position="923"/>
    </location>
</feature>
<gene>
    <name evidence="4" type="ORF">TanjilG_09333</name>
</gene>
<protein>
    <submittedName>
        <fullName evidence="4">Uncharacterized protein</fullName>
    </submittedName>
</protein>
<evidence type="ECO:0000313" key="5">
    <source>
        <dbReference type="Proteomes" id="UP000188354"/>
    </source>
</evidence>
<feature type="compositionally biased region" description="Basic and acidic residues" evidence="1">
    <location>
        <begin position="529"/>
        <end position="546"/>
    </location>
</feature>
<feature type="region of interest" description="Disordered" evidence="1">
    <location>
        <begin position="209"/>
        <end position="239"/>
    </location>
</feature>
<feature type="compositionally biased region" description="Polar residues" evidence="1">
    <location>
        <begin position="392"/>
        <end position="409"/>
    </location>
</feature>
<evidence type="ECO:0000313" key="4">
    <source>
        <dbReference type="EMBL" id="OIW13982.1"/>
    </source>
</evidence>
<evidence type="ECO:0000259" key="2">
    <source>
        <dbReference type="Pfam" id="PF05712"/>
    </source>
</evidence>
<feature type="compositionally biased region" description="Basic and acidic residues" evidence="1">
    <location>
        <begin position="295"/>
        <end position="317"/>
    </location>
</feature>
<feature type="domain" description="MRG" evidence="2">
    <location>
        <begin position="1631"/>
        <end position="1690"/>
    </location>
</feature>